<evidence type="ECO:0000313" key="3">
    <source>
        <dbReference type="Proteomes" id="UP001589775"/>
    </source>
</evidence>
<dbReference type="EMBL" id="JBHLWM010000003">
    <property type="protein sequence ID" value="MFC0240423.1"/>
    <property type="molecule type" value="Genomic_DNA"/>
</dbReference>
<comment type="caution">
    <text evidence="2">The sequence shown here is derived from an EMBL/GenBank/DDBJ whole genome shotgun (WGS) entry which is preliminary data.</text>
</comment>
<reference evidence="2 3" key="1">
    <citation type="submission" date="2024-09" db="EMBL/GenBank/DDBJ databases">
        <authorList>
            <person name="Sun Q."/>
            <person name="Mori K."/>
        </authorList>
    </citation>
    <scope>NUCLEOTIDE SEQUENCE [LARGE SCALE GENOMIC DNA]</scope>
    <source>
        <strain evidence="2 3">KCTC 23279</strain>
    </source>
</reference>
<evidence type="ECO:0000256" key="1">
    <source>
        <dbReference type="SAM" id="MobiDB-lite"/>
    </source>
</evidence>
<organism evidence="2 3">
    <name type="scientific">Rhodopseudomonas telluris</name>
    <dbReference type="NCBI Taxonomy" id="644215"/>
    <lineage>
        <taxon>Bacteria</taxon>
        <taxon>Pseudomonadati</taxon>
        <taxon>Pseudomonadota</taxon>
        <taxon>Alphaproteobacteria</taxon>
        <taxon>Hyphomicrobiales</taxon>
        <taxon>Nitrobacteraceae</taxon>
        <taxon>Rhodopseudomonas</taxon>
    </lineage>
</organism>
<evidence type="ECO:0000313" key="2">
    <source>
        <dbReference type="EMBL" id="MFC0240423.1"/>
    </source>
</evidence>
<keyword evidence="3" id="KW-1185">Reference proteome</keyword>
<proteinExistence type="predicted"/>
<sequence length="98" mass="10323">MDIAEFEDLIDRLGDDPSRWPDDQRRDAERLLATSAAAQSLLAEAKAVREALAAPPVRAPAGLADRIVAAATQQAPVEPPAPPASAADQPLTAKVFAR</sequence>
<protein>
    <submittedName>
        <fullName evidence="2">Uncharacterized protein</fullName>
    </submittedName>
</protein>
<dbReference type="Proteomes" id="UP001589775">
    <property type="component" value="Unassembled WGS sequence"/>
</dbReference>
<gene>
    <name evidence="2" type="ORF">ACFFJ6_08095</name>
</gene>
<dbReference type="RefSeq" id="WP_378386291.1">
    <property type="nucleotide sequence ID" value="NZ_JBHLWM010000003.1"/>
</dbReference>
<name>A0ABV6EQD1_9BRAD</name>
<accession>A0ABV6EQD1</accession>
<feature type="region of interest" description="Disordered" evidence="1">
    <location>
        <begin position="73"/>
        <end position="98"/>
    </location>
</feature>